<dbReference type="RefSeq" id="WP_171153644.1">
    <property type="nucleotide sequence ID" value="NZ_JABENB010000001.1"/>
</dbReference>
<dbReference type="Proteomes" id="UP000557772">
    <property type="component" value="Unassembled WGS sequence"/>
</dbReference>
<dbReference type="Pfam" id="PF12229">
    <property type="entry name" value="PG_binding_4"/>
    <property type="match status" value="1"/>
</dbReference>
<keyword evidence="1" id="KW-0472">Membrane</keyword>
<dbReference type="PANTHER" id="PTHR35788:SF1">
    <property type="entry name" value="EXPORTED PROTEIN"/>
    <property type="match status" value="1"/>
</dbReference>
<name>A0A849AE46_9MICO</name>
<keyword evidence="1" id="KW-1133">Transmembrane helix</keyword>
<dbReference type="PANTHER" id="PTHR35788">
    <property type="entry name" value="EXPORTED PROTEIN-RELATED"/>
    <property type="match status" value="1"/>
</dbReference>
<dbReference type="InterPro" id="IPR052913">
    <property type="entry name" value="Glycopeptide_resist_protein"/>
</dbReference>
<keyword evidence="1" id="KW-0812">Transmembrane</keyword>
<dbReference type="InterPro" id="IPR007391">
    <property type="entry name" value="Vancomycin_resist_VanW"/>
</dbReference>
<evidence type="ECO:0000256" key="1">
    <source>
        <dbReference type="SAM" id="Phobius"/>
    </source>
</evidence>
<dbReference type="AlphaFoldDB" id="A0A849AE46"/>
<feature type="domain" description="YoaR-like putative peptidoglycan binding" evidence="2">
    <location>
        <begin position="264"/>
        <end position="328"/>
    </location>
</feature>
<comment type="caution">
    <text evidence="3">The sequence shown here is derived from an EMBL/GenBank/DDBJ whole genome shotgun (WGS) entry which is preliminary data.</text>
</comment>
<evidence type="ECO:0000313" key="3">
    <source>
        <dbReference type="EMBL" id="NNG39144.1"/>
    </source>
</evidence>
<evidence type="ECO:0000313" key="4">
    <source>
        <dbReference type="Proteomes" id="UP000557772"/>
    </source>
</evidence>
<protein>
    <recommendedName>
        <fullName evidence="2">YoaR-like putative peptidoglycan binding domain-containing protein</fullName>
    </recommendedName>
</protein>
<accession>A0A849AE46</accession>
<dbReference type="EMBL" id="JABENB010000001">
    <property type="protein sequence ID" value="NNG39144.1"/>
    <property type="molecule type" value="Genomic_DNA"/>
</dbReference>
<feature type="transmembrane region" description="Helical" evidence="1">
    <location>
        <begin position="27"/>
        <end position="46"/>
    </location>
</feature>
<proteinExistence type="predicted"/>
<dbReference type="InterPro" id="IPR022029">
    <property type="entry name" value="YoaR-like_PG-bd"/>
</dbReference>
<gene>
    <name evidence="3" type="ORF">HJ588_07640</name>
</gene>
<evidence type="ECO:0000259" key="2">
    <source>
        <dbReference type="Pfam" id="PF12229"/>
    </source>
</evidence>
<keyword evidence="4" id="KW-1185">Reference proteome</keyword>
<reference evidence="3 4" key="1">
    <citation type="submission" date="2020-05" db="EMBL/GenBank/DDBJ databases">
        <title>Flexivirga sp. ID2601S isolated from air conditioner.</title>
        <authorList>
            <person name="Kim D.H."/>
        </authorList>
    </citation>
    <scope>NUCLEOTIDE SEQUENCE [LARGE SCALE GENOMIC DNA]</scope>
    <source>
        <strain evidence="3 4">ID2601S</strain>
    </source>
</reference>
<organism evidence="3 4">
    <name type="scientific">Flexivirga aerilata</name>
    <dbReference type="NCBI Taxonomy" id="1656889"/>
    <lineage>
        <taxon>Bacteria</taxon>
        <taxon>Bacillati</taxon>
        <taxon>Actinomycetota</taxon>
        <taxon>Actinomycetes</taxon>
        <taxon>Micrococcales</taxon>
        <taxon>Dermacoccaceae</taxon>
        <taxon>Flexivirga</taxon>
    </lineage>
</organism>
<sequence>MTIDEAQAGEVVADGKKPGKRRALRRALWIGGPIVLLAGGYVALAASQSGTVPDGTTVGGVKIGGLDEADATAKLRASTRAQLDKPITITAVGRDLTITPASSGISIDTSRGLDGLTGFSLNPRVVWQHLTGGGPHRNLPTTIDQGALQQAVAQAGAVIKGSPVNGSVKFLGGKVVTTPSTPGKGVDAGAVAKDIADGWPGRTSYPADISEQPPALTDGEIDRYVKSFADPAMSAPVTVAVGDKSAKLQPKEVSDLLSTSFDGTSLQPKVDQGMLKEFLDSRTAGLVTSPVNAKLTVKDGQTSVIPGKDGTVVETGNAGGLLIDALTAPNRTMTLPTKPAKPAVTEADLRKVTIGNELMSEFVSPFPTGAENAARTANIRVGLSRLNGIVVAPGETFSLLDTLRPFTKENGYVDAPTLQGGIDVPGMGGGISQVSTTLYNATFFAGLKLVEHTPHAFWIPRYPMGREATMWDPTIDNKWTNDSGHPVRIEAGIEGNAAVIRLYGTKVFSVSSTTGNKFDIQQPGEPKHLTGDKCIPQPPQEGFKVTVTRVVTDGSGTVVKNESVTTKYAPAVRVTCN</sequence>
<dbReference type="Pfam" id="PF04294">
    <property type="entry name" value="VanW"/>
    <property type="match status" value="1"/>
</dbReference>